<name>A0ABV0NEJ2_9TELE</name>
<organism evidence="1 2">
    <name type="scientific">Goodea atripinnis</name>
    <dbReference type="NCBI Taxonomy" id="208336"/>
    <lineage>
        <taxon>Eukaryota</taxon>
        <taxon>Metazoa</taxon>
        <taxon>Chordata</taxon>
        <taxon>Craniata</taxon>
        <taxon>Vertebrata</taxon>
        <taxon>Euteleostomi</taxon>
        <taxon>Actinopterygii</taxon>
        <taxon>Neopterygii</taxon>
        <taxon>Teleostei</taxon>
        <taxon>Neoteleostei</taxon>
        <taxon>Acanthomorphata</taxon>
        <taxon>Ovalentaria</taxon>
        <taxon>Atherinomorphae</taxon>
        <taxon>Cyprinodontiformes</taxon>
        <taxon>Goodeidae</taxon>
        <taxon>Goodea</taxon>
    </lineage>
</organism>
<accession>A0ABV0NEJ2</accession>
<feature type="non-terminal residue" evidence="1">
    <location>
        <position position="1"/>
    </location>
</feature>
<evidence type="ECO:0000313" key="2">
    <source>
        <dbReference type="Proteomes" id="UP001476798"/>
    </source>
</evidence>
<comment type="caution">
    <text evidence="1">The sequence shown here is derived from an EMBL/GenBank/DDBJ whole genome shotgun (WGS) entry which is preliminary data.</text>
</comment>
<evidence type="ECO:0000313" key="1">
    <source>
        <dbReference type="EMBL" id="MEQ2169818.1"/>
    </source>
</evidence>
<sequence length="87" mass="10210">GTQLEVKLALLWKHNMHIEYLAAATWPLDLSNRSTKVEVLSLQHSGSKDPSQSQFASYWKPILSMDTNFWQRWLHMHRIAIILEHDL</sequence>
<dbReference type="PANTHER" id="PTHR14918:SF3">
    <property type="entry name" value="KICSTOR COMPLEX PROTEIN SZT2"/>
    <property type="match status" value="1"/>
</dbReference>
<gene>
    <name evidence="1" type="ORF">GOODEAATRI_029061</name>
</gene>
<reference evidence="1 2" key="1">
    <citation type="submission" date="2021-06" db="EMBL/GenBank/DDBJ databases">
        <authorList>
            <person name="Palmer J.M."/>
        </authorList>
    </citation>
    <scope>NUCLEOTIDE SEQUENCE [LARGE SCALE GENOMIC DNA]</scope>
    <source>
        <strain evidence="1 2">GA_2019</strain>
        <tissue evidence="1">Muscle</tissue>
    </source>
</reference>
<dbReference type="EMBL" id="JAHRIO010034177">
    <property type="protein sequence ID" value="MEQ2169818.1"/>
    <property type="molecule type" value="Genomic_DNA"/>
</dbReference>
<protein>
    <submittedName>
        <fullName evidence="1">Uncharacterized protein</fullName>
    </submittedName>
</protein>
<dbReference type="Proteomes" id="UP001476798">
    <property type="component" value="Unassembled WGS sequence"/>
</dbReference>
<keyword evidence="2" id="KW-1185">Reference proteome</keyword>
<proteinExistence type="predicted"/>
<dbReference type="InterPro" id="IPR033228">
    <property type="entry name" value="SZT2"/>
</dbReference>
<dbReference type="PANTHER" id="PTHR14918">
    <property type="entry name" value="KICSTOR COMPLEX PROTEIN SZT2"/>
    <property type="match status" value="1"/>
</dbReference>